<dbReference type="SUPFAM" id="SSF47676">
    <property type="entry name" value="Conserved domain common to transcription factors TFIIS, elongin A, CRSP70"/>
    <property type="match status" value="1"/>
</dbReference>
<gene>
    <name evidence="7" type="ORF">U9M48_017437</name>
</gene>
<dbReference type="PANTHER" id="PTHR47853:SF1">
    <property type="entry name" value="EXPRESSED PROTEIN"/>
    <property type="match status" value="1"/>
</dbReference>
<dbReference type="EMBL" id="CP144748">
    <property type="protein sequence ID" value="WVZ68503.1"/>
    <property type="molecule type" value="Genomic_DNA"/>
</dbReference>
<dbReference type="InterPro" id="IPR035441">
    <property type="entry name" value="TFIIS/LEDGF_dom_sf"/>
</dbReference>
<evidence type="ECO:0000256" key="3">
    <source>
        <dbReference type="PROSITE-ProRule" id="PRU00649"/>
    </source>
</evidence>
<evidence type="ECO:0000313" key="8">
    <source>
        <dbReference type="Proteomes" id="UP001341281"/>
    </source>
</evidence>
<evidence type="ECO:0000256" key="1">
    <source>
        <dbReference type="ARBA" id="ARBA00004123"/>
    </source>
</evidence>
<dbReference type="SMART" id="SM00509">
    <property type="entry name" value="TFS2N"/>
    <property type="match status" value="1"/>
</dbReference>
<dbReference type="InterPro" id="IPR017923">
    <property type="entry name" value="TFIIS_N"/>
</dbReference>
<protein>
    <recommendedName>
        <fullName evidence="6">TFIIS N-terminal domain-containing protein</fullName>
    </recommendedName>
</protein>
<reference evidence="7 8" key="1">
    <citation type="submission" date="2024-02" db="EMBL/GenBank/DDBJ databases">
        <title>High-quality chromosome-scale genome assembly of Pensacola bahiagrass (Paspalum notatum Flugge var. saurae).</title>
        <authorList>
            <person name="Vega J.M."/>
            <person name="Podio M."/>
            <person name="Orjuela J."/>
            <person name="Siena L.A."/>
            <person name="Pessino S.C."/>
            <person name="Combes M.C."/>
            <person name="Mariac C."/>
            <person name="Albertini E."/>
            <person name="Pupilli F."/>
            <person name="Ortiz J.P.A."/>
            <person name="Leblanc O."/>
        </authorList>
    </citation>
    <scope>NUCLEOTIDE SEQUENCE [LARGE SCALE GENOMIC DNA]</scope>
    <source>
        <strain evidence="7">R1</strain>
        <tissue evidence="7">Leaf</tissue>
    </source>
</reference>
<organism evidence="7 8">
    <name type="scientific">Paspalum notatum var. saurae</name>
    <dbReference type="NCBI Taxonomy" id="547442"/>
    <lineage>
        <taxon>Eukaryota</taxon>
        <taxon>Viridiplantae</taxon>
        <taxon>Streptophyta</taxon>
        <taxon>Embryophyta</taxon>
        <taxon>Tracheophyta</taxon>
        <taxon>Spermatophyta</taxon>
        <taxon>Magnoliopsida</taxon>
        <taxon>Liliopsida</taxon>
        <taxon>Poales</taxon>
        <taxon>Poaceae</taxon>
        <taxon>PACMAD clade</taxon>
        <taxon>Panicoideae</taxon>
        <taxon>Andropogonodae</taxon>
        <taxon>Paspaleae</taxon>
        <taxon>Paspalinae</taxon>
        <taxon>Paspalum</taxon>
    </lineage>
</organism>
<evidence type="ECO:0000256" key="5">
    <source>
        <dbReference type="SAM" id="MobiDB-lite"/>
    </source>
</evidence>
<evidence type="ECO:0000256" key="4">
    <source>
        <dbReference type="SAM" id="Coils"/>
    </source>
</evidence>
<dbReference type="GO" id="GO:0005634">
    <property type="term" value="C:nucleus"/>
    <property type="evidence" value="ECO:0007669"/>
    <property type="project" value="UniProtKB-SubCell"/>
</dbReference>
<feature type="coiled-coil region" evidence="4">
    <location>
        <begin position="289"/>
        <end position="316"/>
    </location>
</feature>
<feature type="domain" description="TFIIS N-terminal" evidence="6">
    <location>
        <begin position="110"/>
        <end position="190"/>
    </location>
</feature>
<proteinExistence type="predicted"/>
<evidence type="ECO:0000256" key="2">
    <source>
        <dbReference type="ARBA" id="ARBA00023242"/>
    </source>
</evidence>
<sequence length="358" mass="39818">MFEFESMHTPYPVPESDSRCKSSDIMRLIARRCVSIPSSFSYIHNSTLQIQQTPPPPRSSPPSALSSDMAADHPLRRWKPFLAAFGAIDAAIEAAAPGVSRDQFRRVRCDIVERLCDTSEKKESDELCQHLDRVMVESLLTLKMVPVTPAMLAKSDLVLGVRALKKHESPRVRSLARDIVSAWRASVVDGIVKATAATEKLSKMEPHNDDEKPTPSTGKAPGPCDHLHAEEPAKIPSQPTFTKVTSRRTDLVTAVLSSKATEPAMSKKTAALVAATGAGVDHGRFSITEDKIEASRRRLRESYQEAENAKRQRKIQVIKAPAEMVKQRERKQYPIMRERSRTRYAGSVTVRRSIIRAS</sequence>
<keyword evidence="2 3" id="KW-0539">Nucleus</keyword>
<feature type="region of interest" description="Disordered" evidence="5">
    <location>
        <begin position="48"/>
        <end position="69"/>
    </location>
</feature>
<dbReference type="PANTHER" id="PTHR47853">
    <property type="entry name" value="EXPRESSED PROTEIN"/>
    <property type="match status" value="1"/>
</dbReference>
<keyword evidence="8" id="KW-1185">Reference proteome</keyword>
<dbReference type="Gene3D" id="1.20.930.10">
    <property type="entry name" value="Conserved domain common to transcription factors TFIIS, elongin A, CRSP70"/>
    <property type="match status" value="1"/>
</dbReference>
<evidence type="ECO:0000259" key="6">
    <source>
        <dbReference type="PROSITE" id="PS51319"/>
    </source>
</evidence>
<dbReference type="AlphaFoldDB" id="A0AAQ3WNV0"/>
<name>A0AAQ3WNV0_PASNO</name>
<feature type="region of interest" description="Disordered" evidence="5">
    <location>
        <begin position="199"/>
        <end position="246"/>
    </location>
</feature>
<evidence type="ECO:0000313" key="7">
    <source>
        <dbReference type="EMBL" id="WVZ68503.1"/>
    </source>
</evidence>
<dbReference type="Pfam" id="PF08711">
    <property type="entry name" value="Med26"/>
    <property type="match status" value="1"/>
</dbReference>
<feature type="compositionally biased region" description="Basic and acidic residues" evidence="5">
    <location>
        <begin position="200"/>
        <end position="213"/>
    </location>
</feature>
<dbReference type="InterPro" id="IPR003617">
    <property type="entry name" value="TFIIS/CRSP70_N_sub"/>
</dbReference>
<comment type="subcellular location">
    <subcellularLocation>
        <location evidence="1 3">Nucleus</location>
    </subcellularLocation>
</comment>
<dbReference type="PROSITE" id="PS51319">
    <property type="entry name" value="TFIIS_N"/>
    <property type="match status" value="1"/>
</dbReference>
<accession>A0AAQ3WNV0</accession>
<keyword evidence="4" id="KW-0175">Coiled coil</keyword>
<dbReference type="Proteomes" id="UP001341281">
    <property type="component" value="Chromosome 04"/>
</dbReference>